<comment type="caution">
    <text evidence="2">The sequence shown here is derived from an EMBL/GenBank/DDBJ whole genome shotgun (WGS) entry which is preliminary data.</text>
</comment>
<dbReference type="GO" id="GO:0005509">
    <property type="term" value="F:calcium ion binding"/>
    <property type="evidence" value="ECO:0007669"/>
    <property type="project" value="InterPro"/>
</dbReference>
<evidence type="ECO:0000259" key="1">
    <source>
        <dbReference type="Pfam" id="PF08769"/>
    </source>
</evidence>
<organism evidence="2 3">
    <name type="scientific">Sulfobacillus harzensis</name>
    <dbReference type="NCBI Taxonomy" id="2729629"/>
    <lineage>
        <taxon>Bacteria</taxon>
        <taxon>Bacillati</taxon>
        <taxon>Bacillota</taxon>
        <taxon>Clostridia</taxon>
        <taxon>Eubacteriales</taxon>
        <taxon>Clostridiales Family XVII. Incertae Sedis</taxon>
        <taxon>Sulfobacillus</taxon>
    </lineage>
</organism>
<sequence>MNAQVQQAVRTYLRTNGFPPHFVGTPYIRQILEQSVTAALEGRVWRWRAMDLYHAIAARNETTPPRVERGIRHAREKAGITFPNMRFLADASDQIVGALADATDKAATS</sequence>
<dbReference type="AlphaFoldDB" id="A0A7Y0Q3W8"/>
<dbReference type="GO" id="GO:0005737">
    <property type="term" value="C:cytoplasm"/>
    <property type="evidence" value="ECO:0007669"/>
    <property type="project" value="InterPro"/>
</dbReference>
<reference evidence="2 3" key="1">
    <citation type="submission" date="2020-04" db="EMBL/GenBank/DDBJ databases">
        <authorList>
            <person name="Zhang R."/>
            <person name="Schippers A."/>
        </authorList>
    </citation>
    <scope>NUCLEOTIDE SEQUENCE [LARGE SCALE GENOMIC DNA]</scope>
    <source>
        <strain evidence="2 3">DSM 109850</strain>
    </source>
</reference>
<accession>A0A7Y0Q3W8</accession>
<proteinExistence type="predicted"/>
<name>A0A7Y0Q3W8_9FIRM</name>
<dbReference type="Proteomes" id="UP000533476">
    <property type="component" value="Unassembled WGS sequence"/>
</dbReference>
<dbReference type="EMBL" id="JABBVZ010000051">
    <property type="protein sequence ID" value="NMP23416.1"/>
    <property type="molecule type" value="Genomic_DNA"/>
</dbReference>
<dbReference type="RefSeq" id="WP_169100681.1">
    <property type="nucleotide sequence ID" value="NZ_JABBVZ010000051.1"/>
</dbReference>
<dbReference type="Gene3D" id="1.10.10.10">
    <property type="entry name" value="Winged helix-like DNA-binding domain superfamily/Winged helix DNA-binding domain"/>
    <property type="match status" value="1"/>
</dbReference>
<evidence type="ECO:0000313" key="3">
    <source>
        <dbReference type="Proteomes" id="UP000533476"/>
    </source>
</evidence>
<dbReference type="InterPro" id="IPR016032">
    <property type="entry name" value="Sig_transdc_resp-reg_C-effctor"/>
</dbReference>
<dbReference type="GO" id="GO:0003700">
    <property type="term" value="F:DNA-binding transcription factor activity"/>
    <property type="evidence" value="ECO:0007669"/>
    <property type="project" value="InterPro"/>
</dbReference>
<feature type="domain" description="Sporulation initiation factor Spo0A C-terminal" evidence="1">
    <location>
        <begin position="10"/>
        <end position="77"/>
    </location>
</feature>
<keyword evidence="3" id="KW-1185">Reference proteome</keyword>
<dbReference type="GO" id="GO:0003677">
    <property type="term" value="F:DNA binding"/>
    <property type="evidence" value="ECO:0007669"/>
    <property type="project" value="InterPro"/>
</dbReference>
<dbReference type="Pfam" id="PF08769">
    <property type="entry name" value="Spo0A_C"/>
    <property type="match status" value="1"/>
</dbReference>
<dbReference type="InterPro" id="IPR014879">
    <property type="entry name" value="Spo0A_C"/>
</dbReference>
<evidence type="ECO:0000313" key="2">
    <source>
        <dbReference type="EMBL" id="NMP23416.1"/>
    </source>
</evidence>
<dbReference type="InterPro" id="IPR036388">
    <property type="entry name" value="WH-like_DNA-bd_sf"/>
</dbReference>
<dbReference type="GO" id="GO:0042173">
    <property type="term" value="P:regulation of sporulation resulting in formation of a cellular spore"/>
    <property type="evidence" value="ECO:0007669"/>
    <property type="project" value="InterPro"/>
</dbReference>
<dbReference type="SUPFAM" id="SSF46894">
    <property type="entry name" value="C-terminal effector domain of the bipartite response regulators"/>
    <property type="match status" value="1"/>
</dbReference>
<gene>
    <name evidence="2" type="ORF">HIJ39_13805</name>
</gene>
<protein>
    <recommendedName>
        <fullName evidence="1">Sporulation initiation factor Spo0A C-terminal domain-containing protein</fullName>
    </recommendedName>
</protein>